<protein>
    <submittedName>
        <fullName evidence="3">Suppressor of fused domain protein</fullName>
    </submittedName>
</protein>
<name>A0ABY4ADN9_9BURK</name>
<feature type="domain" description="Suppressor of fused-like" evidence="2">
    <location>
        <begin position="80"/>
        <end position="257"/>
    </location>
</feature>
<dbReference type="InterPro" id="IPR037181">
    <property type="entry name" value="SUFU_N"/>
</dbReference>
<dbReference type="EMBL" id="CP063361">
    <property type="protein sequence ID" value="UOD32920.1"/>
    <property type="molecule type" value="Genomic_DNA"/>
</dbReference>
<gene>
    <name evidence="3" type="ORF">INH39_15420</name>
</gene>
<dbReference type="Pfam" id="PF05076">
    <property type="entry name" value="SUFU"/>
    <property type="match status" value="1"/>
</dbReference>
<reference evidence="3 4" key="1">
    <citation type="submission" date="2020-10" db="EMBL/GenBank/DDBJ databases">
        <title>Genome analysis of Massilia species.</title>
        <authorList>
            <person name="Jung D.-H."/>
        </authorList>
    </citation>
    <scope>NUCLEOTIDE SEQUENCE [LARGE SCALE GENOMIC DNA]</scope>
    <source>
        <strain evidence="4">sipir</strain>
    </source>
</reference>
<dbReference type="RefSeq" id="WP_243493955.1">
    <property type="nucleotide sequence ID" value="NZ_CP063361.1"/>
</dbReference>
<dbReference type="SUPFAM" id="SSF103359">
    <property type="entry name" value="Suppressor of Fused, N-terminal domain"/>
    <property type="match status" value="1"/>
</dbReference>
<dbReference type="InterPro" id="IPR020941">
    <property type="entry name" value="SUFU-like_domain"/>
</dbReference>
<evidence type="ECO:0000313" key="3">
    <source>
        <dbReference type="EMBL" id="UOD32920.1"/>
    </source>
</evidence>
<dbReference type="Proteomes" id="UP000831532">
    <property type="component" value="Chromosome"/>
</dbReference>
<evidence type="ECO:0000313" key="4">
    <source>
        <dbReference type="Proteomes" id="UP000831532"/>
    </source>
</evidence>
<organism evidence="3 4">
    <name type="scientific">Massilia violaceinigra</name>
    <dbReference type="NCBI Taxonomy" id="2045208"/>
    <lineage>
        <taxon>Bacteria</taxon>
        <taxon>Pseudomonadati</taxon>
        <taxon>Pseudomonadota</taxon>
        <taxon>Betaproteobacteria</taxon>
        <taxon>Burkholderiales</taxon>
        <taxon>Oxalobacteraceae</taxon>
        <taxon>Telluria group</taxon>
        <taxon>Massilia</taxon>
    </lineage>
</organism>
<accession>A0ABY4ADN9</accession>
<evidence type="ECO:0000259" key="2">
    <source>
        <dbReference type="Pfam" id="PF05076"/>
    </source>
</evidence>
<sequence>MSLFGKLFGGGKKDQGTGAKGSEPVPSADEALWQQVYDARSRLFERHFGPLPADILHMMDLSGVWPGGGLYVIPTRIAGEPGFIYSTFGLSNPDMPATVEMLDAQSTSSDTNGQRTAGLSGTLRQKANIRPRTDRPGYGYEMIVLARENAEWPLWVLQWAAKSEVLKDADFLGFVEKHKGVTVEQIGIGEGKSVTLLISKAQAPLPDHLDLPNGKMELLVATVITEDEMRWSMTNGRDHLLAELKKAGVGQMSVLDRASVVRIEEPDFAQVASLSQAKALEAKGQLAKLLMFPSEFGGEDVAMNVVYVPPRTVRQRTAHIQALRAWIEEGAINNLDVRPEYKGTSFVPSRIHMHASHSDSGEQRTLTLEVW</sequence>
<evidence type="ECO:0000256" key="1">
    <source>
        <dbReference type="SAM" id="MobiDB-lite"/>
    </source>
</evidence>
<proteinExistence type="predicted"/>
<keyword evidence="4" id="KW-1185">Reference proteome</keyword>
<feature type="region of interest" description="Disordered" evidence="1">
    <location>
        <begin position="1"/>
        <end position="27"/>
    </location>
</feature>